<dbReference type="EMBL" id="CAJVQA010014333">
    <property type="protein sequence ID" value="CAG8730451.1"/>
    <property type="molecule type" value="Genomic_DNA"/>
</dbReference>
<proteinExistence type="predicted"/>
<gene>
    <name evidence="1" type="ORF">CPELLU_LOCUS13460</name>
</gene>
<protein>
    <submittedName>
        <fullName evidence="1">15176_t:CDS:1</fullName>
    </submittedName>
</protein>
<accession>A0A9N9IE52</accession>
<feature type="non-terminal residue" evidence="1">
    <location>
        <position position="1"/>
    </location>
</feature>
<dbReference type="OrthoDB" id="2343168at2759"/>
<reference evidence="1" key="1">
    <citation type="submission" date="2021-06" db="EMBL/GenBank/DDBJ databases">
        <authorList>
            <person name="Kallberg Y."/>
            <person name="Tangrot J."/>
            <person name="Rosling A."/>
        </authorList>
    </citation>
    <scope>NUCLEOTIDE SEQUENCE</scope>
    <source>
        <strain evidence="1">FL966</strain>
    </source>
</reference>
<sequence length="53" mass="6070">QFLTNKQLALNEDDQSENILITNFIVSARKGKPLDRVKSDVEIENQIQKNITV</sequence>
<dbReference type="AlphaFoldDB" id="A0A9N9IE52"/>
<dbReference type="Proteomes" id="UP000789759">
    <property type="component" value="Unassembled WGS sequence"/>
</dbReference>
<organism evidence="1 2">
    <name type="scientific">Cetraspora pellucida</name>
    <dbReference type="NCBI Taxonomy" id="1433469"/>
    <lineage>
        <taxon>Eukaryota</taxon>
        <taxon>Fungi</taxon>
        <taxon>Fungi incertae sedis</taxon>
        <taxon>Mucoromycota</taxon>
        <taxon>Glomeromycotina</taxon>
        <taxon>Glomeromycetes</taxon>
        <taxon>Diversisporales</taxon>
        <taxon>Gigasporaceae</taxon>
        <taxon>Cetraspora</taxon>
    </lineage>
</organism>
<evidence type="ECO:0000313" key="2">
    <source>
        <dbReference type="Proteomes" id="UP000789759"/>
    </source>
</evidence>
<evidence type="ECO:0000313" key="1">
    <source>
        <dbReference type="EMBL" id="CAG8730451.1"/>
    </source>
</evidence>
<comment type="caution">
    <text evidence="1">The sequence shown here is derived from an EMBL/GenBank/DDBJ whole genome shotgun (WGS) entry which is preliminary data.</text>
</comment>
<name>A0A9N9IE52_9GLOM</name>
<keyword evidence="2" id="KW-1185">Reference proteome</keyword>